<accession>A0ABY6J248</accession>
<protein>
    <submittedName>
        <fullName evidence="1">Uncharacterized protein</fullName>
    </submittedName>
</protein>
<proteinExistence type="predicted"/>
<evidence type="ECO:0000313" key="1">
    <source>
        <dbReference type="EMBL" id="UYQ92426.1"/>
    </source>
</evidence>
<name>A0ABY6J248_9BACT</name>
<gene>
    <name evidence="1" type="ORF">MKQ68_20290</name>
</gene>
<dbReference type="EMBL" id="CP107006">
    <property type="protein sequence ID" value="UYQ92426.1"/>
    <property type="molecule type" value="Genomic_DNA"/>
</dbReference>
<organism evidence="1 2">
    <name type="scientific">Chitinophaga horti</name>
    <dbReference type="NCBI Taxonomy" id="2920382"/>
    <lineage>
        <taxon>Bacteria</taxon>
        <taxon>Pseudomonadati</taxon>
        <taxon>Bacteroidota</taxon>
        <taxon>Chitinophagia</taxon>
        <taxon>Chitinophagales</taxon>
        <taxon>Chitinophagaceae</taxon>
        <taxon>Chitinophaga</taxon>
    </lineage>
</organism>
<dbReference type="Proteomes" id="UP001162741">
    <property type="component" value="Chromosome"/>
</dbReference>
<dbReference type="RefSeq" id="WP_264280693.1">
    <property type="nucleotide sequence ID" value="NZ_CP107006.1"/>
</dbReference>
<evidence type="ECO:0000313" key="2">
    <source>
        <dbReference type="Proteomes" id="UP001162741"/>
    </source>
</evidence>
<reference evidence="1" key="1">
    <citation type="submission" date="2022-10" db="EMBL/GenBank/DDBJ databases">
        <title>Chitinophaga sp. nov., isolated from soil.</title>
        <authorList>
            <person name="Jeon C.O."/>
        </authorList>
    </citation>
    <scope>NUCLEOTIDE SEQUENCE</scope>
    <source>
        <strain evidence="1">R8</strain>
    </source>
</reference>
<keyword evidence="2" id="KW-1185">Reference proteome</keyword>
<sequence>MITHFNEYYGSYANKILLVGFGIKKLDTLKEMKARLTADNAKVALGMPPDRIVITCGYNAREEQQHLYIIKNLEKLPASIKGRIFLAFPFGYGGSAEYKASIEQALNAGTIGFKIFDYFLTDEEVCYIRIASDVVINAQKTDALSASLQEHIFCGSILFAGSWLPYDTFLNIGAKFWYFDEDKLAQLLTDCFENYETFKSSAAANAEKIYNLSSWGIRHSQWLNLYKEK</sequence>
<dbReference type="SUPFAM" id="SSF53756">
    <property type="entry name" value="UDP-Glycosyltransferase/glycogen phosphorylase"/>
    <property type="match status" value="1"/>
</dbReference>